<dbReference type="Pfam" id="PF07228">
    <property type="entry name" value="SpoIIE"/>
    <property type="match status" value="1"/>
</dbReference>
<dbReference type="PANTHER" id="PTHR43156:SF2">
    <property type="entry name" value="STAGE II SPORULATION PROTEIN E"/>
    <property type="match status" value="1"/>
</dbReference>
<evidence type="ECO:0000259" key="2">
    <source>
        <dbReference type="SMART" id="SM00331"/>
    </source>
</evidence>
<dbReference type="eggNOG" id="COG2208">
    <property type="taxonomic scope" value="Bacteria"/>
</dbReference>
<dbReference type="InterPro" id="IPR001932">
    <property type="entry name" value="PPM-type_phosphatase-like_dom"/>
</dbReference>
<dbReference type="OrthoDB" id="9811749at2"/>
<protein>
    <submittedName>
        <fullName evidence="3">Protein serine/threonine phosphatase</fullName>
    </submittedName>
</protein>
<organism evidence="3 4">
    <name type="scientific">Rubinisphaera brasiliensis (strain ATCC 49424 / DSM 5305 / JCM 21570 / IAM 15109 / NBRC 103401 / IFAM 1448)</name>
    <name type="common">Planctomyces brasiliensis</name>
    <dbReference type="NCBI Taxonomy" id="756272"/>
    <lineage>
        <taxon>Bacteria</taxon>
        <taxon>Pseudomonadati</taxon>
        <taxon>Planctomycetota</taxon>
        <taxon>Planctomycetia</taxon>
        <taxon>Planctomycetales</taxon>
        <taxon>Planctomycetaceae</taxon>
        <taxon>Rubinisphaera</taxon>
    </lineage>
</organism>
<dbReference type="HOGENOM" id="CLU_000445_43_1_0"/>
<accession>F0SG58</accession>
<sequence>MTGVADTTANSADESLNCMEVRGGYQAINSHYTTAGMKIWLYSRPHQDEATGGDVYYLSSCASGRITRVLLADISGHGSEMGNVSQSMRKMMRKNINRISSRNLIAQLNRDFEASDENGYFATGLVGTYFCPTKTLTIHNAGHPAPLHWSVRDSSWSLLEGRSTSSSAGPANLPLGVTGNTNYDSTRFKMQEGDLLLFYTDGLSEARQYGSKVLGIEGLLDLVKQVELGQPDTFVPRLLDRVRTLTGDDLQKDDLTLILAQIQPGHISLADNLMAPIRLLNSVMSGR</sequence>
<name>F0SG58_RUBBR</name>
<dbReference type="RefSeq" id="WP_013628127.1">
    <property type="nucleotide sequence ID" value="NC_015174.1"/>
</dbReference>
<dbReference type="EMBL" id="CP002546">
    <property type="protein sequence ID" value="ADY59400.1"/>
    <property type="molecule type" value="Genomic_DNA"/>
</dbReference>
<dbReference type="Proteomes" id="UP000006860">
    <property type="component" value="Chromosome"/>
</dbReference>
<proteinExistence type="predicted"/>
<dbReference type="STRING" id="756272.Plabr_1790"/>
<feature type="domain" description="PPM-type phosphatase" evidence="2">
    <location>
        <begin position="36"/>
        <end position="262"/>
    </location>
</feature>
<keyword evidence="4" id="KW-1185">Reference proteome</keyword>
<evidence type="ECO:0000313" key="3">
    <source>
        <dbReference type="EMBL" id="ADY59400.1"/>
    </source>
</evidence>
<dbReference type="SMART" id="SM00331">
    <property type="entry name" value="PP2C_SIG"/>
    <property type="match status" value="1"/>
</dbReference>
<dbReference type="KEGG" id="pbs:Plabr_1790"/>
<dbReference type="GO" id="GO:0016791">
    <property type="term" value="F:phosphatase activity"/>
    <property type="evidence" value="ECO:0007669"/>
    <property type="project" value="TreeGrafter"/>
</dbReference>
<dbReference type="Gene3D" id="3.60.40.10">
    <property type="entry name" value="PPM-type phosphatase domain"/>
    <property type="match status" value="1"/>
</dbReference>
<evidence type="ECO:0000313" key="4">
    <source>
        <dbReference type="Proteomes" id="UP000006860"/>
    </source>
</evidence>
<dbReference type="InterPro" id="IPR052016">
    <property type="entry name" value="Bact_Sigma-Reg"/>
</dbReference>
<keyword evidence="1" id="KW-0378">Hydrolase</keyword>
<dbReference type="InterPro" id="IPR036457">
    <property type="entry name" value="PPM-type-like_dom_sf"/>
</dbReference>
<dbReference type="AlphaFoldDB" id="F0SG58"/>
<dbReference type="SUPFAM" id="SSF81606">
    <property type="entry name" value="PP2C-like"/>
    <property type="match status" value="1"/>
</dbReference>
<gene>
    <name evidence="3" type="ordered locus">Plabr_1790</name>
</gene>
<evidence type="ECO:0000256" key="1">
    <source>
        <dbReference type="ARBA" id="ARBA00022801"/>
    </source>
</evidence>
<reference evidence="4" key="1">
    <citation type="submission" date="2011-02" db="EMBL/GenBank/DDBJ databases">
        <title>The complete genome of Planctomyces brasiliensis DSM 5305.</title>
        <authorList>
            <person name="Lucas S."/>
            <person name="Copeland A."/>
            <person name="Lapidus A."/>
            <person name="Bruce D."/>
            <person name="Goodwin L."/>
            <person name="Pitluck S."/>
            <person name="Kyrpides N."/>
            <person name="Mavromatis K."/>
            <person name="Pagani I."/>
            <person name="Ivanova N."/>
            <person name="Ovchinnikova G."/>
            <person name="Lu M."/>
            <person name="Detter J.C."/>
            <person name="Han C."/>
            <person name="Land M."/>
            <person name="Hauser L."/>
            <person name="Markowitz V."/>
            <person name="Cheng J.-F."/>
            <person name="Hugenholtz P."/>
            <person name="Woyke T."/>
            <person name="Wu D."/>
            <person name="Tindall B."/>
            <person name="Pomrenke H.G."/>
            <person name="Brambilla E."/>
            <person name="Klenk H.-P."/>
            <person name="Eisen J.A."/>
        </authorList>
    </citation>
    <scope>NUCLEOTIDE SEQUENCE [LARGE SCALE GENOMIC DNA]</scope>
    <source>
        <strain evidence="4">ATCC 49424 / DSM 5305 / JCM 21570 / NBRC 103401 / IFAM 1448</strain>
    </source>
</reference>
<dbReference type="PANTHER" id="PTHR43156">
    <property type="entry name" value="STAGE II SPORULATION PROTEIN E-RELATED"/>
    <property type="match status" value="1"/>
</dbReference>